<sequence length="330" mass="34636">MAITNNPKLEYESGQSFQDFEEMSDTGDATTFEASFAPWSGRSGFEAAVLPFGLATGGDITPNTGNDSVAVAALTAYMPGTAAANADGLASVASGTVAVTRAVTDTHIINSITVDASGALVAVQGSEGTSFTETRDAAGGPPLIPVDSVEIGQVRLSAQAAAVVKTSEIFQVVGTHTERYDSPVWTEDPTAGEITFATALPAIHTGSVPKQVHVRGYVPIFAELPRVSDFVPADESNTVNSTQIYGSTLGSVSSSLGQASFTYYGQDGITDPIIKVKGERLWFRWYQDRNRAPFSLTQGIVGISRTYPAGDHVNIPVTISAEQPTEDFDG</sequence>
<dbReference type="Proteomes" id="UP001264519">
    <property type="component" value="Unassembled WGS sequence"/>
</dbReference>
<dbReference type="EMBL" id="JARWAK010000008">
    <property type="protein sequence ID" value="MDR5867301.1"/>
    <property type="molecule type" value="Genomic_DNA"/>
</dbReference>
<protein>
    <recommendedName>
        <fullName evidence="3">Minor tail protein</fullName>
    </recommendedName>
</protein>
<evidence type="ECO:0000313" key="1">
    <source>
        <dbReference type="EMBL" id="MDR5867301.1"/>
    </source>
</evidence>
<organism evidence="1 2">
    <name type="scientific">Halomonas koreensis</name>
    <dbReference type="NCBI Taxonomy" id="245385"/>
    <lineage>
        <taxon>Bacteria</taxon>
        <taxon>Pseudomonadati</taxon>
        <taxon>Pseudomonadota</taxon>
        <taxon>Gammaproteobacteria</taxon>
        <taxon>Oceanospirillales</taxon>
        <taxon>Halomonadaceae</taxon>
        <taxon>Halomonas</taxon>
    </lineage>
</organism>
<reference evidence="1 2" key="1">
    <citation type="submission" date="2023-04" db="EMBL/GenBank/DDBJ databases">
        <title>A long-awaited taxogenomic arrangement of the family Halomonadaceae.</title>
        <authorList>
            <person name="De La Haba R."/>
            <person name="Chuvochina M."/>
            <person name="Wittouck S."/>
            <person name="Arahal D.R."/>
            <person name="Sanchez-Porro C."/>
            <person name="Hugenholtz P."/>
            <person name="Ventosa A."/>
        </authorList>
    </citation>
    <scope>NUCLEOTIDE SEQUENCE [LARGE SCALE GENOMIC DNA]</scope>
    <source>
        <strain evidence="1 2">DSM 23530</strain>
    </source>
</reference>
<keyword evidence="2" id="KW-1185">Reference proteome</keyword>
<comment type="caution">
    <text evidence="1">The sequence shown here is derived from an EMBL/GenBank/DDBJ whole genome shotgun (WGS) entry which is preliminary data.</text>
</comment>
<gene>
    <name evidence="1" type="ORF">QC818_10915</name>
</gene>
<proteinExistence type="predicted"/>
<dbReference type="RefSeq" id="WP_309652894.1">
    <property type="nucleotide sequence ID" value="NZ_JARWAK010000008.1"/>
</dbReference>
<evidence type="ECO:0000313" key="2">
    <source>
        <dbReference type="Proteomes" id="UP001264519"/>
    </source>
</evidence>
<accession>A0ABU1G3N3</accession>
<name>A0ABU1G3N3_9GAMM</name>
<evidence type="ECO:0008006" key="3">
    <source>
        <dbReference type="Google" id="ProtNLM"/>
    </source>
</evidence>